<dbReference type="Proteomes" id="UP000248198">
    <property type="component" value="Unassembled WGS sequence"/>
</dbReference>
<sequence length="216" mass="24932">MTIRQGSNFEEKKNMPLQQLIASLISNDIQHAKFLNTLSYMENSGARKISASEHPQSVNRMILKHAAEEHRHAYYLKKQLDKLGPQLCATYAPEELIAPSESRFYLHKLDISTSRYLKNKLGLSGNELRYAAYLFVTYVIELRADELYPVYQQELTAAQNKITVKSIILEEAGHLEEMTAQLQHFSKDWKSHADHIIAIEQQLFQNWVKAMQQAIN</sequence>
<evidence type="ECO:0000313" key="2">
    <source>
        <dbReference type="Proteomes" id="UP000248198"/>
    </source>
</evidence>
<name>A0A318UBP5_9SPHI</name>
<organism evidence="1 2">
    <name type="scientific">Pedobacter nutrimenti</name>
    <dbReference type="NCBI Taxonomy" id="1241337"/>
    <lineage>
        <taxon>Bacteria</taxon>
        <taxon>Pseudomonadati</taxon>
        <taxon>Bacteroidota</taxon>
        <taxon>Sphingobacteriia</taxon>
        <taxon>Sphingobacteriales</taxon>
        <taxon>Sphingobacteriaceae</taxon>
        <taxon>Pedobacter</taxon>
    </lineage>
</organism>
<dbReference type="SUPFAM" id="SSF47240">
    <property type="entry name" value="Ferritin-like"/>
    <property type="match status" value="1"/>
</dbReference>
<dbReference type="InterPro" id="IPR009078">
    <property type="entry name" value="Ferritin-like_SF"/>
</dbReference>
<dbReference type="EMBL" id="QKLU01000005">
    <property type="protein sequence ID" value="PYF72850.1"/>
    <property type="molecule type" value="Genomic_DNA"/>
</dbReference>
<accession>A0A318UBP5</accession>
<keyword evidence="2" id="KW-1185">Reference proteome</keyword>
<comment type="caution">
    <text evidence="1">The sequence shown here is derived from an EMBL/GenBank/DDBJ whole genome shotgun (WGS) entry which is preliminary data.</text>
</comment>
<gene>
    <name evidence="1" type="ORF">B0O44_105222</name>
</gene>
<evidence type="ECO:0008006" key="3">
    <source>
        <dbReference type="Google" id="ProtNLM"/>
    </source>
</evidence>
<dbReference type="AlphaFoldDB" id="A0A318UBP5"/>
<dbReference type="RefSeq" id="WP_317047154.1">
    <property type="nucleotide sequence ID" value="NZ_QKLU01000005.1"/>
</dbReference>
<evidence type="ECO:0000313" key="1">
    <source>
        <dbReference type="EMBL" id="PYF72850.1"/>
    </source>
</evidence>
<protein>
    <recommendedName>
        <fullName evidence="3">Rubrerythrin</fullName>
    </recommendedName>
</protein>
<reference evidence="1 2" key="1">
    <citation type="submission" date="2018-06" db="EMBL/GenBank/DDBJ databases">
        <title>Genomic Encyclopedia of Archaeal and Bacterial Type Strains, Phase II (KMG-II): from individual species to whole genera.</title>
        <authorList>
            <person name="Goeker M."/>
        </authorList>
    </citation>
    <scope>NUCLEOTIDE SEQUENCE [LARGE SCALE GENOMIC DNA]</scope>
    <source>
        <strain evidence="1 2">DSM 27372</strain>
    </source>
</reference>
<proteinExistence type="predicted"/>